<dbReference type="Proteomes" id="UP000008227">
    <property type="component" value="Chromosome 8"/>
</dbReference>
<organism evidence="1 2">
    <name type="scientific">Sus scrofa</name>
    <name type="common">Pig</name>
    <dbReference type="NCBI Taxonomy" id="9823"/>
    <lineage>
        <taxon>Eukaryota</taxon>
        <taxon>Metazoa</taxon>
        <taxon>Chordata</taxon>
        <taxon>Craniata</taxon>
        <taxon>Vertebrata</taxon>
        <taxon>Euteleostomi</taxon>
        <taxon>Mammalia</taxon>
        <taxon>Eutheria</taxon>
        <taxon>Laurasiatheria</taxon>
        <taxon>Artiodactyla</taxon>
        <taxon>Suina</taxon>
        <taxon>Suidae</taxon>
        <taxon>Sus</taxon>
    </lineage>
</organism>
<keyword evidence="2" id="KW-1185">Reference proteome</keyword>
<sequence length="104" mass="12448">MQPPWKIVWKSLKNLRHYPINALLGTYLKNVKALIRKDIYTPMFIAALFTIAKIWKQPECPTTNKWERGCKMWYTYTVEYYSAIKTNKIMPFAATWMELETHTK</sequence>
<protein>
    <recommendedName>
        <fullName evidence="3">DUF1725 domain-containing protein</fullName>
    </recommendedName>
</protein>
<evidence type="ECO:0000313" key="2">
    <source>
        <dbReference type="Proteomes" id="UP000008227"/>
    </source>
</evidence>
<dbReference type="AlphaFoldDB" id="A0A8W4FAN9"/>
<reference evidence="1" key="3">
    <citation type="submission" date="2025-09" db="UniProtKB">
        <authorList>
            <consortium name="Ensembl"/>
        </authorList>
    </citation>
    <scope>IDENTIFICATION</scope>
</reference>
<accession>A0A8W4FAN9</accession>
<evidence type="ECO:0008006" key="3">
    <source>
        <dbReference type="Google" id="ProtNLM"/>
    </source>
</evidence>
<reference evidence="1" key="2">
    <citation type="submission" date="2025-08" db="UniProtKB">
        <authorList>
            <consortium name="Ensembl"/>
        </authorList>
    </citation>
    <scope>IDENTIFICATION</scope>
</reference>
<reference evidence="1" key="1">
    <citation type="journal article" date="2020" name="Gigascience">
        <title>An improved pig reference genome sequence to enable pig genetics and genomics research.</title>
        <authorList>
            <person name="Warr A."/>
            <person name="Affara N."/>
            <person name="Aken B."/>
            <person name="Beiki H."/>
            <person name="Bickhart D.M."/>
            <person name="Billis K."/>
            <person name="Chow W."/>
            <person name="Eory L."/>
            <person name="Finlayson H.A."/>
            <person name="Flicek P."/>
            <person name="Giron C.G."/>
            <person name="Griffin D.K."/>
            <person name="Hall R."/>
            <person name="Hannum G."/>
            <person name="Hourlier T."/>
            <person name="Howe K."/>
            <person name="Hume D.A."/>
            <person name="Izuogu O."/>
            <person name="Kim K."/>
            <person name="Koren S."/>
            <person name="Liu H."/>
            <person name="Manchanda N."/>
            <person name="Martin F.J."/>
            <person name="Nonneman D.J."/>
            <person name="O'Connor R.E."/>
            <person name="Phillippy A.M."/>
            <person name="Rohrer G.A."/>
            <person name="Rosen B.D."/>
            <person name="Rund L.A."/>
            <person name="Sargent C.A."/>
            <person name="Schook L.B."/>
            <person name="Schroeder S.G."/>
            <person name="Schwartz A.S."/>
            <person name="Skinner B.M."/>
            <person name="Talbot R."/>
            <person name="Tseng E."/>
            <person name="Tuggle C.K."/>
            <person name="Watson M."/>
            <person name="Smith T.P.L."/>
            <person name="Archibald A.L."/>
        </authorList>
    </citation>
    <scope>NUCLEOTIDE SEQUENCE [LARGE SCALE GENOMIC DNA]</scope>
    <source>
        <strain evidence="1">Duroc</strain>
    </source>
</reference>
<dbReference type="Ensembl" id="ENSSSCT00000105934.1">
    <property type="protein sequence ID" value="ENSSSCP00000076389.1"/>
    <property type="gene ID" value="ENSSSCG00000057111.1"/>
</dbReference>
<name>A0A8W4FAN9_PIG</name>
<proteinExistence type="predicted"/>
<dbReference type="GeneTree" id="ENSGT01150000286916"/>
<evidence type="ECO:0000313" key="1">
    <source>
        <dbReference type="Ensembl" id="ENSSSCP00000076389.1"/>
    </source>
</evidence>